<keyword evidence="2 5" id="KW-0812">Transmembrane</keyword>
<accession>A0A4Y3WJ04</accession>
<comment type="caution">
    <text evidence="7">The sequence shown here is derived from an EMBL/GenBank/DDBJ whole genome shotgun (WGS) entry which is preliminary data.</text>
</comment>
<gene>
    <name evidence="7" type="ORF">PHY01_05140</name>
</gene>
<evidence type="ECO:0000256" key="2">
    <source>
        <dbReference type="ARBA" id="ARBA00022692"/>
    </source>
</evidence>
<comment type="subcellular location">
    <subcellularLocation>
        <location evidence="1">Endomembrane system</location>
        <topology evidence="1">Multi-pass membrane protein</topology>
    </subcellularLocation>
</comment>
<dbReference type="InterPro" id="IPR010652">
    <property type="entry name" value="DUF1232"/>
</dbReference>
<protein>
    <recommendedName>
        <fullName evidence="6">DUF1232 domain-containing protein</fullName>
    </recommendedName>
</protein>
<dbReference type="RefSeq" id="WP_246085647.1">
    <property type="nucleotide sequence ID" value="NZ_BAAARZ010000025.1"/>
</dbReference>
<keyword evidence="4 5" id="KW-0472">Membrane</keyword>
<reference evidence="7 8" key="1">
    <citation type="submission" date="2019-06" db="EMBL/GenBank/DDBJ databases">
        <title>Whole genome shotgun sequence of Pseudonocardia hydrocarbonoxydans NBRC 14498.</title>
        <authorList>
            <person name="Hosoyama A."/>
            <person name="Uohara A."/>
            <person name="Ohji S."/>
            <person name="Ichikawa N."/>
        </authorList>
    </citation>
    <scope>NUCLEOTIDE SEQUENCE [LARGE SCALE GENOMIC DNA]</scope>
    <source>
        <strain evidence="7 8">NBRC 14498</strain>
    </source>
</reference>
<evidence type="ECO:0000259" key="6">
    <source>
        <dbReference type="Pfam" id="PF06803"/>
    </source>
</evidence>
<evidence type="ECO:0000256" key="5">
    <source>
        <dbReference type="SAM" id="Phobius"/>
    </source>
</evidence>
<organism evidence="7 8">
    <name type="scientific">Pseudonocardia hydrocarbonoxydans</name>
    <dbReference type="NCBI Taxonomy" id="76726"/>
    <lineage>
        <taxon>Bacteria</taxon>
        <taxon>Bacillati</taxon>
        <taxon>Actinomycetota</taxon>
        <taxon>Actinomycetes</taxon>
        <taxon>Pseudonocardiales</taxon>
        <taxon>Pseudonocardiaceae</taxon>
        <taxon>Pseudonocardia</taxon>
    </lineage>
</organism>
<dbReference type="GO" id="GO:0012505">
    <property type="term" value="C:endomembrane system"/>
    <property type="evidence" value="ECO:0007669"/>
    <property type="project" value="UniProtKB-SubCell"/>
</dbReference>
<dbReference type="AlphaFoldDB" id="A0A4Y3WJ04"/>
<evidence type="ECO:0000256" key="3">
    <source>
        <dbReference type="ARBA" id="ARBA00022989"/>
    </source>
</evidence>
<sequence>MDIDWTAWLTGLAIAAAAWILLCTVMVLLARRLPPGLLRDIAEFLPACVTTARRLRRSPAVPRRAKLALLVAVIWVVSPIDLLPEFLPVIGPLDDVVAVVLLLRYAARSIPREDLVAAWPAETRLLDRLLDGRPRAPRGPSSP</sequence>
<evidence type="ECO:0000256" key="4">
    <source>
        <dbReference type="ARBA" id="ARBA00023136"/>
    </source>
</evidence>
<keyword evidence="8" id="KW-1185">Reference proteome</keyword>
<evidence type="ECO:0000313" key="8">
    <source>
        <dbReference type="Proteomes" id="UP000320338"/>
    </source>
</evidence>
<keyword evidence="3 5" id="KW-1133">Transmembrane helix</keyword>
<dbReference type="EMBL" id="BJNG01000004">
    <property type="protein sequence ID" value="GEC18231.1"/>
    <property type="molecule type" value="Genomic_DNA"/>
</dbReference>
<evidence type="ECO:0000256" key="1">
    <source>
        <dbReference type="ARBA" id="ARBA00004127"/>
    </source>
</evidence>
<feature type="transmembrane region" description="Helical" evidence="5">
    <location>
        <begin position="6"/>
        <end position="29"/>
    </location>
</feature>
<evidence type="ECO:0000313" key="7">
    <source>
        <dbReference type="EMBL" id="GEC18231.1"/>
    </source>
</evidence>
<feature type="domain" description="DUF1232" evidence="6">
    <location>
        <begin position="65"/>
        <end position="101"/>
    </location>
</feature>
<dbReference type="Pfam" id="PF06803">
    <property type="entry name" value="DUF1232"/>
    <property type="match status" value="1"/>
</dbReference>
<dbReference type="Proteomes" id="UP000320338">
    <property type="component" value="Unassembled WGS sequence"/>
</dbReference>
<name>A0A4Y3WJ04_9PSEU</name>
<proteinExistence type="predicted"/>